<evidence type="ECO:0000256" key="3">
    <source>
        <dbReference type="SAM" id="SignalP"/>
    </source>
</evidence>
<dbReference type="PANTHER" id="PTHR32305:SF17">
    <property type="entry name" value="TRNA NUCLEASE WAPA"/>
    <property type="match status" value="1"/>
</dbReference>
<feature type="region of interest" description="Disordered" evidence="2">
    <location>
        <begin position="1895"/>
        <end position="1922"/>
    </location>
</feature>
<proteinExistence type="predicted"/>
<reference evidence="5 6" key="1">
    <citation type="submission" date="2024-09" db="EMBL/GenBank/DDBJ databases">
        <title>Draft genome sequence of multifaceted antimicrobials producing Streptomyces sp. strain FH1.</title>
        <authorList>
            <person name="Hassan F."/>
            <person name="Ali H."/>
            <person name="Hassan N."/>
            <person name="Nawaz A."/>
        </authorList>
    </citation>
    <scope>NUCLEOTIDE SEQUENCE [LARGE SCALE GENOMIC DNA]</scope>
    <source>
        <strain evidence="5 6">FH1</strain>
    </source>
</reference>
<dbReference type="InterPro" id="IPR056823">
    <property type="entry name" value="TEN-like_YD-shell"/>
</dbReference>
<dbReference type="InterPro" id="IPR006530">
    <property type="entry name" value="YD"/>
</dbReference>
<name>A0ABV4ZSI2_9ACTN</name>
<dbReference type="InterPro" id="IPR053737">
    <property type="entry name" value="Type_II_TA_Toxin"/>
</dbReference>
<dbReference type="NCBIfam" id="TIGR01443">
    <property type="entry name" value="intein_Cterm"/>
    <property type="match status" value="1"/>
</dbReference>
<dbReference type="InterPro" id="IPR003587">
    <property type="entry name" value="Hint_dom_N"/>
</dbReference>
<dbReference type="SUPFAM" id="SSF51294">
    <property type="entry name" value="Hedgehog/intein (Hint) domain"/>
    <property type="match status" value="1"/>
</dbReference>
<dbReference type="Gene3D" id="2.170.16.10">
    <property type="entry name" value="Hedgehog/Intein (Hint) domain"/>
    <property type="match status" value="1"/>
</dbReference>
<dbReference type="EMBL" id="JBHGBT010000023">
    <property type="protein sequence ID" value="MFB4196913.1"/>
    <property type="molecule type" value="Genomic_DNA"/>
</dbReference>
<dbReference type="NCBIfam" id="TIGR03696">
    <property type="entry name" value="Rhs_assc_core"/>
    <property type="match status" value="1"/>
</dbReference>
<feature type="region of interest" description="Disordered" evidence="2">
    <location>
        <begin position="1037"/>
        <end position="1074"/>
    </location>
</feature>
<sequence length="2286" mass="247140">MKAPARPGRTRSAMRRRVSLGIAMLMVGSLLQAITTPTAVADDYPDMDIPEEHPVEGVDGLPVIPRPELHTDYTPPELPDVVWPEKGIAEIPLPGSGPVPLRLDRRAPVSLLPPAGTTALPAHGVGGGPDAEVEFFGPEHAEAAGVAGLLFSVELPESSGAVPLRQSEESVGVELDYSGFAHAFGGGFGSRLTLVELPACAVDTPEASECAQPRPLPAQNNTERQVLTLPETALGHGSGPSVFAVVAQEEGDKGDYKATDLSASATWDVGLNTGDFSWSYGMDVPDVPGGLAPEIGLSYSAGGIDGRTGGTNNQGSWVGDGFDLWPGYIERRYKPCAEEGVKDSHGNHIGDLCWDHENAFISVNGAAGELVPDGNNTWKLQQDDGTRIEKLTGTGRANGARNDEHWRMTTPDGTQYYFGYHRLPGWTSGATATNSTWTVPVYGNDSGDPCHASAMKDSWCQQAWRWNLDYVVDVRGNAIAYYYNKEENSYGRFLTAKDNTRYTRGGSLDRIEYGLSSDNLYGTALAKVDFTNGDRCLPGGGANCSSIGTYPQYWYDTPWDLNCGAGADCDKGRLSPTFWTTKRLTEVTTQVRVGTGYQKVDSWKLNHRWGTADVDYQLLLADIRHTGHTAAAPSTLPPVTFGYTQLTNRLDVTGDGYAPFIKARLSSIADESGGQIDVTYSEPACVRGSLPTPETNTTRCFPQYLSTGPDSDPDLEWFNKYVVTAVSATDRTGGADDQLTRYDYRGGAAWHYDDDNGMVPEKEKTWSQWRGYGHVRVQSGGQSGMLSQSDSYFLRGMHGDRRTRSGGTKTVTVTLGSGEGDPITDHAPLAGFLYKSVDFDAPGGKVLEKTVARPWHHETAKDVRDWGTITANFTAVAHDKSWTSLDAGAGSSWRTTERYQTYDTVAGRLVQTDDRGDTATAADDQCTRVTYADNTAKNILSLPSRVETVAVRCSGTPDRARQVISDERYAYDGGHYGAAPTLGDVTRSAVLKEHDGTTATYLESAGTYDDYGRRLTATDLAADVTVVGTDITRRARTDGRANTTSFSPATGFPTRVTETTPPATEGDATTAQRSVTEVDPLRGLPVKVTDTNGKVTDLSYDAFGRSSKVWLPDRTTSATPNFEFTYRFAENQPVVVGTKTLGNQGRQDTSYVLYDGFLRERQTQAPGPQGGRLLTDTFYDERGLVAKTFAPYFNDRPPAQSFFLPGQDASGVETQFRYRYDGLGRETENRMMAGDGDGGSVLAVTQTSYRGDRTTVIPPEGATATTTITDARGQLSELRQHHQRSAGAAFDSTRYEFTPRGELAKVTDPAGNEWTYSYDQLGRRVSTTDPDAGTTVSVFDDRDLLTHRTDAREVTLAYEYDGLGRKIRLRETDLQGPVRAEWEYDTLPGAQGLLAASTRYEDGSAYTTRVLEVDALYRPVRTEVEIPESEGALAGRYESGTTYAASGKPEQIRYPAAGRLPALTLQPTYEDGTLRLTHLRTPQRLHVETAYTLTGKPTRFLLRANEFADESVTVNSRYEYGTQRLKTVQAYALRTPTLLSEEYEYDQAGNVLSIANIAPFAAETQCFQYDYLRRLTEAWTQSSNTACAATPAKNLLAGAAPYWHSYTYDKTGNRLTETRHEQSVERTYQYREAGEPQSHAVTSVIQEAPGIRSLEEYAYDEAGNTISRQIGGDTQELTWSAEGGLEKVEEADGAVTEYLYDADGQRLIGRTPTETTLHLGHTEVTVAKGSATVRGTRYVDAGGGHMVIFEDSGDISFSLADHHGTGQVSVDGYTMEVNHRRTLPFGGDRGPAPAYWPGTRGFVGGTKDTSTGLTHLGAREYDPNLGRFISLDPLMDLTDPQQIHGYTYGNNNPLAFSDPTGLLFGAIGGLGKIVGKAVSMARKIISMGKRVGVSSQRANPSRIRGSAVSPARNAQSGTGATYATRSTVATASKASRPYFRIPGMESLSEVTGGYLGRLGGYVCDVVCPDIGGAKNCIDDPGVSWDCAGLAAELPGLKWGKLIKRSTKSSDGASDAKRGLDRCNSFVPGTRVFMADGTVKPIEEIEIGDEVLATDPETGESSVREITAEISSSGEKSLVSLVIQLAEEEATIVATVGHPFWDASRGAWVDAGDLDSGAWLVAPSGDYVQVVEASSEVMQATVYNLTVEGVHTYYVLAGATPVLVHNSDCSTSTGGFRRSVTPGEIEDINRSYGGSTLLNGSPANTLVNASRYESFWDKSAVVIRDIAGGHMFDNGNKRTAQAVVEELMVRNNVMSGPTSSELRGVISAVGRGELQGVDEISAALRGY</sequence>
<dbReference type="SMART" id="SM00306">
    <property type="entry name" value="HintN"/>
    <property type="match status" value="1"/>
</dbReference>
<evidence type="ECO:0000313" key="5">
    <source>
        <dbReference type="EMBL" id="MFB4196913.1"/>
    </source>
</evidence>
<protein>
    <submittedName>
        <fullName evidence="5">Polymorphic toxin-type HINT domain-containing protein</fullName>
    </submittedName>
</protein>
<keyword evidence="6" id="KW-1185">Reference proteome</keyword>
<dbReference type="NCBIfam" id="TIGR01643">
    <property type="entry name" value="YD_repeat_2x"/>
    <property type="match status" value="3"/>
</dbReference>
<dbReference type="Pfam" id="PF05593">
    <property type="entry name" value="RHS_repeat"/>
    <property type="match status" value="1"/>
</dbReference>
<dbReference type="InterPro" id="IPR030934">
    <property type="entry name" value="Intein_C"/>
</dbReference>
<dbReference type="PANTHER" id="PTHR32305">
    <property type="match status" value="1"/>
</dbReference>
<dbReference type="InterPro" id="IPR036844">
    <property type="entry name" value="Hint_dom_sf"/>
</dbReference>
<dbReference type="Gene3D" id="1.20.120.1870">
    <property type="entry name" value="Fic/DOC protein, Fido domain"/>
    <property type="match status" value="1"/>
</dbReference>
<dbReference type="InterPro" id="IPR022385">
    <property type="entry name" value="Rhs_assc_core"/>
</dbReference>
<dbReference type="Pfam" id="PF07591">
    <property type="entry name" value="PT-HINT"/>
    <property type="match status" value="1"/>
</dbReference>
<dbReference type="PROSITE" id="PS50818">
    <property type="entry name" value="INTEIN_C_TER"/>
    <property type="match status" value="1"/>
</dbReference>
<organism evidence="5 6">
    <name type="scientific">Streptomyces carpaticus</name>
    <dbReference type="NCBI Taxonomy" id="285558"/>
    <lineage>
        <taxon>Bacteria</taxon>
        <taxon>Bacillati</taxon>
        <taxon>Actinomycetota</taxon>
        <taxon>Actinomycetes</taxon>
        <taxon>Kitasatosporales</taxon>
        <taxon>Streptomycetaceae</taxon>
        <taxon>Streptomyces</taxon>
    </lineage>
</organism>
<keyword evidence="3" id="KW-0732">Signal</keyword>
<dbReference type="InterPro" id="IPR050708">
    <property type="entry name" value="T6SS_VgrG/RHS"/>
</dbReference>
<dbReference type="PROSITE" id="PS51459">
    <property type="entry name" value="FIDO"/>
    <property type="match status" value="1"/>
</dbReference>
<evidence type="ECO:0000256" key="2">
    <source>
        <dbReference type="SAM" id="MobiDB-lite"/>
    </source>
</evidence>
<dbReference type="Proteomes" id="UP001577267">
    <property type="component" value="Unassembled WGS sequence"/>
</dbReference>
<evidence type="ECO:0000313" key="6">
    <source>
        <dbReference type="Proteomes" id="UP001577267"/>
    </source>
</evidence>
<comment type="caution">
    <text evidence="5">The sequence shown here is derived from an EMBL/GenBank/DDBJ whole genome shotgun (WGS) entry which is preliminary data.</text>
</comment>
<evidence type="ECO:0000256" key="1">
    <source>
        <dbReference type="ARBA" id="ARBA00022737"/>
    </source>
</evidence>
<gene>
    <name evidence="5" type="ORF">ACE11A_21460</name>
</gene>
<dbReference type="InterPro" id="IPR031325">
    <property type="entry name" value="RHS_repeat"/>
</dbReference>
<accession>A0ABV4ZSI2</accession>
<keyword evidence="1" id="KW-0677">Repeat</keyword>
<feature type="compositionally biased region" description="Polar residues" evidence="2">
    <location>
        <begin position="1912"/>
        <end position="1922"/>
    </location>
</feature>
<evidence type="ECO:0000259" key="4">
    <source>
        <dbReference type="PROSITE" id="PS51459"/>
    </source>
</evidence>
<feature type="domain" description="Fido" evidence="4">
    <location>
        <begin position="2141"/>
        <end position="2285"/>
    </location>
</feature>
<dbReference type="Pfam" id="PF25023">
    <property type="entry name" value="TEN_YD-shell"/>
    <property type="match status" value="1"/>
</dbReference>
<feature type="chain" id="PRO_5046436962" evidence="3">
    <location>
        <begin position="42"/>
        <end position="2286"/>
    </location>
</feature>
<feature type="compositionally biased region" description="Polar residues" evidence="2">
    <location>
        <begin position="1056"/>
        <end position="1074"/>
    </location>
</feature>
<feature type="signal peptide" evidence="3">
    <location>
        <begin position="1"/>
        <end position="41"/>
    </location>
</feature>
<dbReference type="InterPro" id="IPR003812">
    <property type="entry name" value="Fido"/>
</dbReference>
<dbReference type="CDD" id="cd00081">
    <property type="entry name" value="Hint"/>
    <property type="match status" value="1"/>
</dbReference>
<dbReference type="Gene3D" id="2.180.10.10">
    <property type="entry name" value="RHS repeat-associated core"/>
    <property type="match status" value="2"/>
</dbReference>
<dbReference type="RefSeq" id="WP_375065075.1">
    <property type="nucleotide sequence ID" value="NZ_JBHGBT010000023.1"/>
</dbReference>